<comment type="caution">
    <text evidence="5">The sequence shown here is derived from an EMBL/GenBank/DDBJ whole genome shotgun (WGS) entry which is preliminary data.</text>
</comment>
<reference evidence="5" key="2">
    <citation type="submission" date="2021-04" db="EMBL/GenBank/DDBJ databases">
        <authorList>
            <person name="Gilroy R."/>
        </authorList>
    </citation>
    <scope>NUCLEOTIDE SEQUENCE</scope>
    <source>
        <strain evidence="5">ChiHjej12B11-16260</strain>
    </source>
</reference>
<name>A0A9D1VQR7_9BACT</name>
<reference evidence="5" key="1">
    <citation type="journal article" date="2021" name="PeerJ">
        <title>Extensive microbial diversity within the chicken gut microbiome revealed by metagenomics and culture.</title>
        <authorList>
            <person name="Gilroy R."/>
            <person name="Ravi A."/>
            <person name="Getino M."/>
            <person name="Pursley I."/>
            <person name="Horton D.L."/>
            <person name="Alikhan N.F."/>
            <person name="Baker D."/>
            <person name="Gharbi K."/>
            <person name="Hall N."/>
            <person name="Watson M."/>
            <person name="Adriaenssens E.M."/>
            <person name="Foster-Nyarko E."/>
            <person name="Jarju S."/>
            <person name="Secka A."/>
            <person name="Antonio M."/>
            <person name="Oren A."/>
            <person name="Chaudhuri R.R."/>
            <person name="La Ragione R."/>
            <person name="Hildebrand F."/>
            <person name="Pallen M.J."/>
        </authorList>
    </citation>
    <scope>NUCLEOTIDE SEQUENCE</scope>
    <source>
        <strain evidence="5">ChiHjej12B11-16260</strain>
    </source>
</reference>
<dbReference type="PANTHER" id="PTHR43280:SF27">
    <property type="entry name" value="TRANSCRIPTIONAL REGULATOR MTLR"/>
    <property type="match status" value="1"/>
</dbReference>
<evidence type="ECO:0000313" key="6">
    <source>
        <dbReference type="Proteomes" id="UP000824246"/>
    </source>
</evidence>
<gene>
    <name evidence="5" type="ORF">H9982_03080</name>
</gene>
<protein>
    <submittedName>
        <fullName evidence="5">AraC family transcriptional regulator</fullName>
    </submittedName>
</protein>
<feature type="domain" description="HTH araC/xylS-type" evidence="4">
    <location>
        <begin position="135"/>
        <end position="233"/>
    </location>
</feature>
<dbReference type="PROSITE" id="PS00041">
    <property type="entry name" value="HTH_ARAC_FAMILY_1"/>
    <property type="match status" value="1"/>
</dbReference>
<evidence type="ECO:0000256" key="2">
    <source>
        <dbReference type="ARBA" id="ARBA00023125"/>
    </source>
</evidence>
<evidence type="ECO:0000256" key="1">
    <source>
        <dbReference type="ARBA" id="ARBA00023015"/>
    </source>
</evidence>
<dbReference type="Pfam" id="PF12833">
    <property type="entry name" value="HTH_18"/>
    <property type="match status" value="1"/>
</dbReference>
<dbReference type="AlphaFoldDB" id="A0A9D1VQR7"/>
<organism evidence="5 6">
    <name type="scientific">Candidatus Barnesiella excrementipullorum</name>
    <dbReference type="NCBI Taxonomy" id="2838479"/>
    <lineage>
        <taxon>Bacteria</taxon>
        <taxon>Pseudomonadati</taxon>
        <taxon>Bacteroidota</taxon>
        <taxon>Bacteroidia</taxon>
        <taxon>Bacteroidales</taxon>
        <taxon>Barnesiellaceae</taxon>
        <taxon>Barnesiella</taxon>
    </lineage>
</organism>
<sequence>IGDKEIPIDGSSQMIVLGPNLPHTMSYGNQANGHVVEAVVVHINPAVWGAFYELPEMSQIRNLFKNTERGIYIKDDLLQQMETEMFALVDDDPPQSMIRLLQLLFTIATSQKYEYVASQGYASTHSRESDNSRMSKIYNYVLENYHHDISVQEVADIIHFAKGSFCRYFKQRTGKTFMDFLIEVRIGNACKLLMENEMNINEIAYACGYNNISNFFHQFKALKGCSPSRYQKNYFGYTKNDDNE</sequence>
<dbReference type="Proteomes" id="UP000824246">
    <property type="component" value="Unassembled WGS sequence"/>
</dbReference>
<dbReference type="EMBL" id="DXFB01000083">
    <property type="protein sequence ID" value="HIX45184.1"/>
    <property type="molecule type" value="Genomic_DNA"/>
</dbReference>
<dbReference type="Gene3D" id="1.10.10.60">
    <property type="entry name" value="Homeodomain-like"/>
    <property type="match status" value="2"/>
</dbReference>
<dbReference type="SMART" id="SM00342">
    <property type="entry name" value="HTH_ARAC"/>
    <property type="match status" value="1"/>
</dbReference>
<dbReference type="InterPro" id="IPR018062">
    <property type="entry name" value="HTH_AraC-typ_CS"/>
</dbReference>
<dbReference type="PROSITE" id="PS01124">
    <property type="entry name" value="HTH_ARAC_FAMILY_2"/>
    <property type="match status" value="1"/>
</dbReference>
<dbReference type="InterPro" id="IPR018060">
    <property type="entry name" value="HTH_AraC"/>
</dbReference>
<evidence type="ECO:0000259" key="4">
    <source>
        <dbReference type="PROSITE" id="PS01124"/>
    </source>
</evidence>
<dbReference type="SUPFAM" id="SSF46689">
    <property type="entry name" value="Homeodomain-like"/>
    <property type="match status" value="2"/>
</dbReference>
<dbReference type="PANTHER" id="PTHR43280">
    <property type="entry name" value="ARAC-FAMILY TRANSCRIPTIONAL REGULATOR"/>
    <property type="match status" value="1"/>
</dbReference>
<dbReference type="InterPro" id="IPR009057">
    <property type="entry name" value="Homeodomain-like_sf"/>
</dbReference>
<accession>A0A9D1VQR7</accession>
<evidence type="ECO:0000313" key="5">
    <source>
        <dbReference type="EMBL" id="HIX45184.1"/>
    </source>
</evidence>
<keyword evidence="1" id="KW-0805">Transcription regulation</keyword>
<evidence type="ECO:0000256" key="3">
    <source>
        <dbReference type="ARBA" id="ARBA00023163"/>
    </source>
</evidence>
<keyword evidence="3" id="KW-0804">Transcription</keyword>
<keyword evidence="2" id="KW-0238">DNA-binding</keyword>
<dbReference type="GO" id="GO:0003700">
    <property type="term" value="F:DNA-binding transcription factor activity"/>
    <property type="evidence" value="ECO:0007669"/>
    <property type="project" value="InterPro"/>
</dbReference>
<proteinExistence type="predicted"/>
<feature type="non-terminal residue" evidence="5">
    <location>
        <position position="1"/>
    </location>
</feature>
<dbReference type="GO" id="GO:0043565">
    <property type="term" value="F:sequence-specific DNA binding"/>
    <property type="evidence" value="ECO:0007669"/>
    <property type="project" value="InterPro"/>
</dbReference>